<evidence type="ECO:0000259" key="5">
    <source>
        <dbReference type="PROSITE" id="PS51177"/>
    </source>
</evidence>
<dbReference type="CDD" id="cd00402">
    <property type="entry name" value="Riboflavin_synthase_like"/>
    <property type="match status" value="1"/>
</dbReference>
<dbReference type="GO" id="GO:0004746">
    <property type="term" value="F:riboflavin synthase activity"/>
    <property type="evidence" value="ECO:0007669"/>
    <property type="project" value="UniProtKB-UniRule"/>
</dbReference>
<reference evidence="7 9" key="2">
    <citation type="submission" date="2019-07" db="EMBL/GenBank/DDBJ databases">
        <title>Genome sequence of Weissella cibaria GK1.</title>
        <authorList>
            <person name="Choi H.-J."/>
        </authorList>
    </citation>
    <scope>NUCLEOTIDE SEQUENCE [LARGE SCALE GENOMIC DNA]</scope>
    <source>
        <strain evidence="7 9">GK1</strain>
    </source>
</reference>
<dbReference type="Pfam" id="PF00677">
    <property type="entry name" value="Lum_binding"/>
    <property type="match status" value="2"/>
</dbReference>
<dbReference type="PATRIC" id="fig|137591.24.peg.1394"/>
<evidence type="ECO:0000256" key="1">
    <source>
        <dbReference type="ARBA" id="ARBA00022737"/>
    </source>
</evidence>
<sequence>MFTGIVSEVGQVVALTKRNEKERRLAIKTASAYFADAKLGDSIMVDGVCLTITTYNDHEATFDVMVPTMAVTRMQDYQVGEVVNLEQAIRAGDRFDGHFVLGHVDGTGTITTMSQIDETVYLTITPADQTLMRQIVTKGSIAVNGVSLTVVTASATAFVIALIPHTLTHTMLRTVQTGDVVNLETDVLAKYLTKE</sequence>
<evidence type="ECO:0000256" key="2">
    <source>
        <dbReference type="NCBIfam" id="TIGR00187"/>
    </source>
</evidence>
<evidence type="ECO:0000256" key="4">
    <source>
        <dbReference type="SAM" id="Phobius"/>
    </source>
</evidence>
<dbReference type="EMBL" id="VNHC01000002">
    <property type="protein sequence ID" value="TVV26777.1"/>
    <property type="molecule type" value="Genomic_DNA"/>
</dbReference>
<dbReference type="InterPro" id="IPR001783">
    <property type="entry name" value="Lumazine-bd"/>
</dbReference>
<keyword evidence="4" id="KW-0812">Transmembrane</keyword>
<dbReference type="InterPro" id="IPR017938">
    <property type="entry name" value="Riboflavin_synthase-like_b-brl"/>
</dbReference>
<keyword evidence="1" id="KW-0677">Repeat</keyword>
<dbReference type="EMBL" id="JWHT01000034">
    <property type="protein sequence ID" value="KIU23414.1"/>
    <property type="molecule type" value="Genomic_DNA"/>
</dbReference>
<dbReference type="InterPro" id="IPR023366">
    <property type="entry name" value="ATP_synth_asu-like_sf"/>
</dbReference>
<evidence type="ECO:0000313" key="7">
    <source>
        <dbReference type="EMBL" id="TVV26777.1"/>
    </source>
</evidence>
<comment type="caution">
    <text evidence="6">The sequence shown here is derived from an EMBL/GenBank/DDBJ whole genome shotgun (WGS) entry which is preliminary data.</text>
</comment>
<evidence type="ECO:0000313" key="6">
    <source>
        <dbReference type="EMBL" id="KIU23414.1"/>
    </source>
</evidence>
<dbReference type="InterPro" id="IPR026017">
    <property type="entry name" value="Lumazine-bd_dom"/>
</dbReference>
<keyword evidence="4" id="KW-0472">Membrane</keyword>
<gene>
    <name evidence="6" type="primary">ribE</name>
    <name evidence="6" type="ORF">ab3b_01424</name>
    <name evidence="7" type="ORF">FO435_02120</name>
</gene>
<feature type="repeat" description="Lumazine-binding" evidence="3">
    <location>
        <begin position="1"/>
        <end position="98"/>
    </location>
</feature>
<keyword evidence="6" id="KW-0808">Transferase</keyword>
<dbReference type="SUPFAM" id="SSF63380">
    <property type="entry name" value="Riboflavin synthase domain-like"/>
    <property type="match status" value="2"/>
</dbReference>
<feature type="repeat" description="Lumazine-binding" evidence="3">
    <location>
        <begin position="99"/>
        <end position="195"/>
    </location>
</feature>
<dbReference type="Proteomes" id="UP000032289">
    <property type="component" value="Unassembled WGS sequence"/>
</dbReference>
<evidence type="ECO:0000313" key="9">
    <source>
        <dbReference type="Proteomes" id="UP000320012"/>
    </source>
</evidence>
<feature type="domain" description="Lumazine-binding" evidence="5">
    <location>
        <begin position="99"/>
        <end position="195"/>
    </location>
</feature>
<dbReference type="NCBIfam" id="TIGR00187">
    <property type="entry name" value="ribE"/>
    <property type="match status" value="1"/>
</dbReference>
<evidence type="ECO:0000313" key="8">
    <source>
        <dbReference type="Proteomes" id="UP000032289"/>
    </source>
</evidence>
<dbReference type="PROSITE" id="PS51177">
    <property type="entry name" value="LUMAZINE_BIND"/>
    <property type="match status" value="2"/>
</dbReference>
<dbReference type="EC" id="2.5.1.9" evidence="2"/>
<evidence type="ECO:0000256" key="3">
    <source>
        <dbReference type="PROSITE-ProRule" id="PRU00524"/>
    </source>
</evidence>
<dbReference type="NCBIfam" id="NF006767">
    <property type="entry name" value="PRK09289.1"/>
    <property type="match status" value="1"/>
</dbReference>
<dbReference type="PIRSF" id="PIRSF000498">
    <property type="entry name" value="Riboflavin_syn_A"/>
    <property type="match status" value="1"/>
</dbReference>
<dbReference type="AlphaFoldDB" id="A0A0D1KER2"/>
<dbReference type="Gene3D" id="2.40.30.20">
    <property type="match status" value="2"/>
</dbReference>
<accession>A0A0D1KER2</accession>
<dbReference type="RefSeq" id="WP_043941376.1">
    <property type="nucleotide sequence ID" value="NZ_CP041193.1"/>
</dbReference>
<feature type="domain" description="Lumazine-binding" evidence="5">
    <location>
        <begin position="1"/>
        <end position="98"/>
    </location>
</feature>
<feature type="transmembrane region" description="Helical" evidence="4">
    <location>
        <begin position="141"/>
        <end position="163"/>
    </location>
</feature>
<dbReference type="PANTHER" id="PTHR21098">
    <property type="entry name" value="RIBOFLAVIN SYNTHASE ALPHA CHAIN"/>
    <property type="match status" value="1"/>
</dbReference>
<organism evidence="6 8">
    <name type="scientific">Weissella cibaria</name>
    <dbReference type="NCBI Taxonomy" id="137591"/>
    <lineage>
        <taxon>Bacteria</taxon>
        <taxon>Bacillati</taxon>
        <taxon>Bacillota</taxon>
        <taxon>Bacilli</taxon>
        <taxon>Lactobacillales</taxon>
        <taxon>Lactobacillaceae</taxon>
        <taxon>Weissella</taxon>
    </lineage>
</organism>
<keyword evidence="4" id="KW-1133">Transmembrane helix</keyword>
<proteinExistence type="predicted"/>
<dbReference type="PANTHER" id="PTHR21098:SF0">
    <property type="entry name" value="RIBOFLAVIN SYNTHASE"/>
    <property type="match status" value="1"/>
</dbReference>
<protein>
    <recommendedName>
        <fullName evidence="2">Riboflavin synthase</fullName>
        <ecNumber evidence="2">2.5.1.9</ecNumber>
    </recommendedName>
</protein>
<dbReference type="GO" id="GO:0009231">
    <property type="term" value="P:riboflavin biosynthetic process"/>
    <property type="evidence" value="ECO:0007669"/>
    <property type="project" value="TreeGrafter"/>
</dbReference>
<reference evidence="6" key="1">
    <citation type="journal article" date="2015" name="Microbiology (Mosc.)">
        <title>Genomics of the Weissella cibaria species with an examination of its metabolic traits.</title>
        <authorList>
            <person name="Lynch K.M."/>
            <person name="Lucid A."/>
            <person name="Arendt E.K."/>
            <person name="Sleator R.D."/>
            <person name="Lucey B."/>
            <person name="Coffey A."/>
        </authorList>
    </citation>
    <scope>NUCLEOTIDE SEQUENCE [LARGE SCALE GENOMIC DNA]</scope>
    <source>
        <strain evidence="6">AB3b</strain>
    </source>
</reference>
<name>A0A0D1KER2_9LACO</name>
<dbReference type="Proteomes" id="UP000320012">
    <property type="component" value="Unassembled WGS sequence"/>
</dbReference>